<sequence>MHYVLMFYSSLLQGRFWYVLSKKSSPSRLQVEMQAGVYVTNLSDIMVRSLFARRVSSLCGPRRPILRVVLPVIIIIFSIVVFGIKRTDSILKIMMAFSINTGLLTSICAVACLVTYAIWPQRFIFMGLYFALSKLYVNSLLASLNARHSLSRRDRADSTDCDVGRTPIVFPMHMQSTFSTTKEDNTLQHTFSTP</sequence>
<gene>
    <name evidence="1" type="ORF">JR316_0012077</name>
</gene>
<organism evidence="1 2">
    <name type="scientific">Psilocybe cubensis</name>
    <name type="common">Psychedelic mushroom</name>
    <name type="synonym">Stropharia cubensis</name>
    <dbReference type="NCBI Taxonomy" id="181762"/>
    <lineage>
        <taxon>Eukaryota</taxon>
        <taxon>Fungi</taxon>
        <taxon>Dikarya</taxon>
        <taxon>Basidiomycota</taxon>
        <taxon>Agaricomycotina</taxon>
        <taxon>Agaricomycetes</taxon>
        <taxon>Agaricomycetidae</taxon>
        <taxon>Agaricales</taxon>
        <taxon>Agaricineae</taxon>
        <taxon>Strophariaceae</taxon>
        <taxon>Psilocybe</taxon>
    </lineage>
</organism>
<accession>A0ACB8GH05</accession>
<protein>
    <submittedName>
        <fullName evidence="1">Uncharacterized protein</fullName>
    </submittedName>
</protein>
<evidence type="ECO:0000313" key="1">
    <source>
        <dbReference type="EMBL" id="KAH9474978.1"/>
    </source>
</evidence>
<evidence type="ECO:0000313" key="2">
    <source>
        <dbReference type="Proteomes" id="UP000664032"/>
    </source>
</evidence>
<dbReference type="EMBL" id="JAFIQS020000012">
    <property type="protein sequence ID" value="KAH9474978.1"/>
    <property type="molecule type" value="Genomic_DNA"/>
</dbReference>
<dbReference type="Proteomes" id="UP000664032">
    <property type="component" value="Unassembled WGS sequence"/>
</dbReference>
<proteinExistence type="predicted"/>
<name>A0ACB8GH05_PSICU</name>
<keyword evidence="2" id="KW-1185">Reference proteome</keyword>
<reference evidence="1" key="1">
    <citation type="submission" date="2021-10" db="EMBL/GenBank/DDBJ databases">
        <title>Psilocybe cubensis genome.</title>
        <authorList>
            <person name="Mckernan K.J."/>
            <person name="Crawford S."/>
            <person name="Trippe A."/>
            <person name="Kane L.T."/>
            <person name="Mclaughlin S."/>
        </authorList>
    </citation>
    <scope>NUCLEOTIDE SEQUENCE</scope>
    <source>
        <strain evidence="1">MGC-MH-2018</strain>
    </source>
</reference>
<comment type="caution">
    <text evidence="1">The sequence shown here is derived from an EMBL/GenBank/DDBJ whole genome shotgun (WGS) entry which is preliminary data.</text>
</comment>